<keyword evidence="2" id="KW-1185">Reference proteome</keyword>
<protein>
    <submittedName>
        <fullName evidence="1">Uncharacterized protein</fullName>
    </submittedName>
</protein>
<gene>
    <name evidence="1" type="ORF">NQ176_g3339</name>
</gene>
<evidence type="ECO:0000313" key="1">
    <source>
        <dbReference type="EMBL" id="KAJ2979304.1"/>
    </source>
</evidence>
<accession>A0ACC1NJP7</accession>
<dbReference type="Proteomes" id="UP001143910">
    <property type="component" value="Unassembled WGS sequence"/>
</dbReference>
<comment type="caution">
    <text evidence="1">The sequence shown here is derived from an EMBL/GenBank/DDBJ whole genome shotgun (WGS) entry which is preliminary data.</text>
</comment>
<reference evidence="1" key="1">
    <citation type="submission" date="2022-08" db="EMBL/GenBank/DDBJ databases">
        <title>Genome Sequence of Lecanicillium fungicola.</title>
        <authorList>
            <person name="Buettner E."/>
        </authorList>
    </citation>
    <scope>NUCLEOTIDE SEQUENCE</scope>
    <source>
        <strain evidence="1">Babe33</strain>
    </source>
</reference>
<proteinExistence type="predicted"/>
<dbReference type="EMBL" id="JANJQO010000296">
    <property type="protein sequence ID" value="KAJ2979304.1"/>
    <property type="molecule type" value="Genomic_DNA"/>
</dbReference>
<name>A0ACC1NJP7_9HYPO</name>
<evidence type="ECO:0000313" key="2">
    <source>
        <dbReference type="Proteomes" id="UP001143910"/>
    </source>
</evidence>
<organism evidence="1 2">
    <name type="scientific">Zarea fungicola</name>
    <dbReference type="NCBI Taxonomy" id="93591"/>
    <lineage>
        <taxon>Eukaryota</taxon>
        <taxon>Fungi</taxon>
        <taxon>Dikarya</taxon>
        <taxon>Ascomycota</taxon>
        <taxon>Pezizomycotina</taxon>
        <taxon>Sordariomycetes</taxon>
        <taxon>Hypocreomycetidae</taxon>
        <taxon>Hypocreales</taxon>
        <taxon>Cordycipitaceae</taxon>
        <taxon>Zarea</taxon>
    </lineage>
</organism>
<sequence>MKTFWLLPVAGTAAALADPSILTPDFVPPHGAIKFSRQELHENTIKSFPSEFIMNTTVLEEYLMAHRDANHTIYLSDEQAFVSLATVEYNVEHPVAHNSSSLASREGGPCIAPAKYTKTYTKQAQQFPGGWSPASGCLYGQKSDAGGSQNLQVSYSIAVQENAGLSWTLIKDVLSATLGLQVTETYSTSRTYTCNMNKKSVVQVWAQPYIAWGWFWSQTCTTFSACGGCAPEYVNGGATAPALNPNTHQWLNYGCSTGVSNVKC</sequence>